<evidence type="ECO:0000313" key="2">
    <source>
        <dbReference type="Proteomes" id="UP000324832"/>
    </source>
</evidence>
<name>A0A5E4QYL9_9NEOP</name>
<organism evidence="1 2">
    <name type="scientific">Leptidea sinapis</name>
    <dbReference type="NCBI Taxonomy" id="189913"/>
    <lineage>
        <taxon>Eukaryota</taxon>
        <taxon>Metazoa</taxon>
        <taxon>Ecdysozoa</taxon>
        <taxon>Arthropoda</taxon>
        <taxon>Hexapoda</taxon>
        <taxon>Insecta</taxon>
        <taxon>Pterygota</taxon>
        <taxon>Neoptera</taxon>
        <taxon>Endopterygota</taxon>
        <taxon>Lepidoptera</taxon>
        <taxon>Glossata</taxon>
        <taxon>Ditrysia</taxon>
        <taxon>Papilionoidea</taxon>
        <taxon>Pieridae</taxon>
        <taxon>Dismorphiinae</taxon>
        <taxon>Leptidea</taxon>
    </lineage>
</organism>
<accession>A0A5E4QYL9</accession>
<dbReference type="Proteomes" id="UP000324832">
    <property type="component" value="Unassembled WGS sequence"/>
</dbReference>
<keyword evidence="2" id="KW-1185">Reference proteome</keyword>
<proteinExistence type="predicted"/>
<gene>
    <name evidence="1" type="ORF">LSINAPIS_LOCUS12896</name>
</gene>
<protein>
    <submittedName>
        <fullName evidence="1">Uncharacterized protein</fullName>
    </submittedName>
</protein>
<dbReference type="EMBL" id="FZQP02006310">
    <property type="protein sequence ID" value="VVD02740.1"/>
    <property type="molecule type" value="Genomic_DNA"/>
</dbReference>
<sequence>MCLRNAPVIPLVLQEILLEDNALLRKVLSSQIPQCLKTKVFNQRLIIAQRAMERAMLGVSLRD</sequence>
<evidence type="ECO:0000313" key="1">
    <source>
        <dbReference type="EMBL" id="VVD02740.1"/>
    </source>
</evidence>
<dbReference type="AlphaFoldDB" id="A0A5E4QYL9"/>
<reference evidence="1 2" key="1">
    <citation type="submission" date="2017-07" db="EMBL/GenBank/DDBJ databases">
        <authorList>
            <person name="Talla V."/>
            <person name="Backstrom N."/>
        </authorList>
    </citation>
    <scope>NUCLEOTIDE SEQUENCE [LARGE SCALE GENOMIC DNA]</scope>
</reference>